<reference evidence="1 2" key="1">
    <citation type="submission" date="2019-03" db="EMBL/GenBank/DDBJ databases">
        <title>Single cell metagenomics reveals metabolic interactions within the superorganism composed of flagellate Streblomastix strix and complex community of Bacteroidetes bacteria on its surface.</title>
        <authorList>
            <person name="Treitli S.C."/>
            <person name="Kolisko M."/>
            <person name="Husnik F."/>
            <person name="Keeling P."/>
            <person name="Hampl V."/>
        </authorList>
    </citation>
    <scope>NUCLEOTIDE SEQUENCE [LARGE SCALE GENOMIC DNA]</scope>
    <source>
        <strain evidence="1">ST1C</strain>
    </source>
</reference>
<name>A0A5J4UHQ5_9EUKA</name>
<dbReference type="EMBL" id="SNRW01015863">
    <property type="protein sequence ID" value="KAA6369957.1"/>
    <property type="molecule type" value="Genomic_DNA"/>
</dbReference>
<dbReference type="AlphaFoldDB" id="A0A5J4UHQ5"/>
<accession>A0A5J4UHQ5</accession>
<sequence>KNTKKKFNIRGITIKNKFRDVEIETAQVEPEKVVKNTFFAHTNLSILKLVIDYVWRTSITRKRGDDFIFSFDNFIRFWSLITQENEDDIEIALEEPLLQALSFISGYRTFTQPIVANKLIKTGGIGNQILLTNGDTTDKDKLDYQPIENATYQSIACGTYEQRIWCTLTVQNSRVYISLLVAHSDPNTPKFSGTPSNIPLNAVIYVTKQSSNPIVWTNSVAIDCYINPLGNTIINTMCQGKNRES</sequence>
<proteinExistence type="predicted"/>
<gene>
    <name evidence="1" type="ORF">EZS28_034516</name>
</gene>
<evidence type="ECO:0000313" key="1">
    <source>
        <dbReference type="EMBL" id="KAA6369957.1"/>
    </source>
</evidence>
<organism evidence="1 2">
    <name type="scientific">Streblomastix strix</name>
    <dbReference type="NCBI Taxonomy" id="222440"/>
    <lineage>
        <taxon>Eukaryota</taxon>
        <taxon>Metamonada</taxon>
        <taxon>Preaxostyla</taxon>
        <taxon>Oxymonadida</taxon>
        <taxon>Streblomastigidae</taxon>
        <taxon>Streblomastix</taxon>
    </lineage>
</organism>
<comment type="caution">
    <text evidence="1">The sequence shown here is derived from an EMBL/GenBank/DDBJ whole genome shotgun (WGS) entry which is preliminary data.</text>
</comment>
<feature type="non-terminal residue" evidence="1">
    <location>
        <position position="1"/>
    </location>
</feature>
<dbReference type="Proteomes" id="UP000324800">
    <property type="component" value="Unassembled WGS sequence"/>
</dbReference>
<evidence type="ECO:0000313" key="2">
    <source>
        <dbReference type="Proteomes" id="UP000324800"/>
    </source>
</evidence>
<protein>
    <submittedName>
        <fullName evidence="1">Uncharacterized protein</fullName>
    </submittedName>
</protein>